<dbReference type="InterPro" id="IPR043502">
    <property type="entry name" value="DNA/RNA_pol_sf"/>
</dbReference>
<dbReference type="Proteomes" id="UP000321947">
    <property type="component" value="Unassembled WGS sequence"/>
</dbReference>
<dbReference type="PANTHER" id="PTHR15503">
    <property type="entry name" value="LDOC1 RELATED"/>
    <property type="match status" value="1"/>
</dbReference>
<dbReference type="Gene3D" id="3.30.70.270">
    <property type="match status" value="1"/>
</dbReference>
<dbReference type="SUPFAM" id="SSF56672">
    <property type="entry name" value="DNA/RNA polymerases"/>
    <property type="match status" value="1"/>
</dbReference>
<evidence type="ECO:0008006" key="3">
    <source>
        <dbReference type="Google" id="ProtNLM"/>
    </source>
</evidence>
<dbReference type="Gene3D" id="2.40.70.10">
    <property type="entry name" value="Acid Proteases"/>
    <property type="match status" value="1"/>
</dbReference>
<evidence type="ECO:0000313" key="1">
    <source>
        <dbReference type="EMBL" id="TYK02460.1"/>
    </source>
</evidence>
<name>A0A5D3BTL4_CUCMM</name>
<dbReference type="InterPro" id="IPR032567">
    <property type="entry name" value="RTL1-rel"/>
</dbReference>
<protein>
    <recommendedName>
        <fullName evidence="3">Asp_protease_2 domain-containing protein</fullName>
    </recommendedName>
</protein>
<dbReference type="InterPro" id="IPR043128">
    <property type="entry name" value="Rev_trsase/Diguanyl_cyclase"/>
</dbReference>
<dbReference type="InterPro" id="IPR021109">
    <property type="entry name" value="Peptidase_aspartic_dom_sf"/>
</dbReference>
<dbReference type="Gene3D" id="3.10.10.10">
    <property type="entry name" value="HIV Type 1 Reverse Transcriptase, subunit A, domain 1"/>
    <property type="match status" value="1"/>
</dbReference>
<dbReference type="Pfam" id="PF08284">
    <property type="entry name" value="RVP_2"/>
    <property type="match status" value="1"/>
</dbReference>
<dbReference type="CDD" id="cd00303">
    <property type="entry name" value="retropepsin_like"/>
    <property type="match status" value="1"/>
</dbReference>
<dbReference type="AlphaFoldDB" id="A0A5D3BTL4"/>
<sequence length="400" mass="45803">MIDSDATHNFITEAEARRLRWEKDSGRMKVVNSVALPIVGLAKRTVIKFGGWKGYVDFVVVKMDDFDIVLGMEFLLEHQVIPMPSTKCLVVTESFPTIVQADIRQFNGFKMISAMQLDKSPTQEEPPSAAIPLGTLGKLGEIVPEDTLCVPEKYHEAKAPAKNAYRTMPPELAELRKQSKKLLGTRFSRHVQAPWGVPILSLKKKERSLRWCIDRRSQNTLTTRRKYPLFIEVGKRKIAATCDERIPKSVVELRSCLELTNSNGQSMNEFLKRASSLTELYEEEDIQWGGNLECQAAFDYLKQATIDGPSLRVVGATEPFKVEAEQFNYMFEKYLHHFVDGRQGNWAQLLNVAQFEDDPQVHRVEEEWEQMADIARVCLEEASRPMEERVDQKRCSLKFE</sequence>
<accession>A0A5D3BTL4</accession>
<reference evidence="1 2" key="1">
    <citation type="submission" date="2019-08" db="EMBL/GenBank/DDBJ databases">
        <title>Draft genome sequences of two oriental melons (Cucumis melo L. var makuwa).</title>
        <authorList>
            <person name="Kwon S.-Y."/>
        </authorList>
    </citation>
    <scope>NUCLEOTIDE SEQUENCE [LARGE SCALE GENOMIC DNA]</scope>
    <source>
        <strain evidence="2">cv. Chang Bougi</strain>
        <tissue evidence="1">Leaf</tissue>
    </source>
</reference>
<evidence type="ECO:0000313" key="2">
    <source>
        <dbReference type="Proteomes" id="UP000321947"/>
    </source>
</evidence>
<gene>
    <name evidence="1" type="ORF">E5676_scaffold1738G00810</name>
</gene>
<dbReference type="PANTHER" id="PTHR15503:SF45">
    <property type="entry name" value="RNA-DIRECTED DNA POLYMERASE HOMOLOG"/>
    <property type="match status" value="1"/>
</dbReference>
<comment type="caution">
    <text evidence="1">The sequence shown here is derived from an EMBL/GenBank/DDBJ whole genome shotgun (WGS) entry which is preliminary data.</text>
</comment>
<proteinExistence type="predicted"/>
<dbReference type="EMBL" id="SSTD01015597">
    <property type="protein sequence ID" value="TYK02460.1"/>
    <property type="molecule type" value="Genomic_DNA"/>
</dbReference>
<organism evidence="1 2">
    <name type="scientific">Cucumis melo var. makuwa</name>
    <name type="common">Oriental melon</name>
    <dbReference type="NCBI Taxonomy" id="1194695"/>
    <lineage>
        <taxon>Eukaryota</taxon>
        <taxon>Viridiplantae</taxon>
        <taxon>Streptophyta</taxon>
        <taxon>Embryophyta</taxon>
        <taxon>Tracheophyta</taxon>
        <taxon>Spermatophyta</taxon>
        <taxon>Magnoliopsida</taxon>
        <taxon>eudicotyledons</taxon>
        <taxon>Gunneridae</taxon>
        <taxon>Pentapetalae</taxon>
        <taxon>rosids</taxon>
        <taxon>fabids</taxon>
        <taxon>Cucurbitales</taxon>
        <taxon>Cucurbitaceae</taxon>
        <taxon>Benincaseae</taxon>
        <taxon>Cucumis</taxon>
    </lineage>
</organism>